<protein>
    <submittedName>
        <fullName evidence="5">5331_t:CDS:1</fullName>
    </submittedName>
</protein>
<reference evidence="5" key="1">
    <citation type="submission" date="2021-06" db="EMBL/GenBank/DDBJ databases">
        <authorList>
            <person name="Kallberg Y."/>
            <person name="Tangrot J."/>
            <person name="Rosling A."/>
        </authorList>
    </citation>
    <scope>NUCLEOTIDE SEQUENCE</scope>
    <source>
        <strain evidence="5">MT106</strain>
    </source>
</reference>
<dbReference type="InterPro" id="IPR035979">
    <property type="entry name" value="RBD_domain_sf"/>
</dbReference>
<dbReference type="PANTHER" id="PTHR45735:SF2">
    <property type="entry name" value="CLEAVAGE STIMULATION FACTOR SUBUNIT 2"/>
    <property type="match status" value="1"/>
</dbReference>
<dbReference type="EMBL" id="CAJVPL010004129">
    <property type="protein sequence ID" value="CAG8643354.1"/>
    <property type="molecule type" value="Genomic_DNA"/>
</dbReference>
<dbReference type="Gene3D" id="1.10.20.70">
    <property type="entry name" value="Transcription termination and cleavage factor, C-terminal domain"/>
    <property type="match status" value="1"/>
</dbReference>
<evidence type="ECO:0000313" key="6">
    <source>
        <dbReference type="Proteomes" id="UP000789831"/>
    </source>
</evidence>
<dbReference type="InterPro" id="IPR000504">
    <property type="entry name" value="RRM_dom"/>
</dbReference>
<evidence type="ECO:0000256" key="1">
    <source>
        <dbReference type="ARBA" id="ARBA00004123"/>
    </source>
</evidence>
<dbReference type="AlphaFoldDB" id="A0A9N9DKI7"/>
<comment type="caution">
    <text evidence="5">The sequence shown here is derived from an EMBL/GenBank/DDBJ whole genome shotgun (WGS) entry which is preliminary data.</text>
</comment>
<keyword evidence="6" id="KW-1185">Reference proteome</keyword>
<dbReference type="InterPro" id="IPR012677">
    <property type="entry name" value="Nucleotide-bd_a/b_plait_sf"/>
</dbReference>
<evidence type="ECO:0000313" key="5">
    <source>
        <dbReference type="EMBL" id="CAG8643354.1"/>
    </source>
</evidence>
<gene>
    <name evidence="5" type="ORF">AGERDE_LOCUS11079</name>
</gene>
<keyword evidence="3" id="KW-0694">RNA-binding</keyword>
<dbReference type="InterPro" id="IPR038192">
    <property type="entry name" value="CSTF_C_sf"/>
</dbReference>
<dbReference type="InterPro" id="IPR025742">
    <property type="entry name" value="CSTF2_hinge"/>
</dbReference>
<dbReference type="GO" id="GO:0005847">
    <property type="term" value="C:mRNA cleavage and polyadenylation specificity factor complex"/>
    <property type="evidence" value="ECO:0007669"/>
    <property type="project" value="TreeGrafter"/>
</dbReference>
<dbReference type="PANTHER" id="PTHR45735">
    <property type="entry name" value="CLEAVAGE STIMULATION FACTOR SUBUNIT 2"/>
    <property type="match status" value="1"/>
</dbReference>
<evidence type="ECO:0000259" key="4">
    <source>
        <dbReference type="PROSITE" id="PS50102"/>
    </source>
</evidence>
<dbReference type="Gene3D" id="3.30.70.330">
    <property type="match status" value="1"/>
</dbReference>
<comment type="subcellular location">
    <subcellularLocation>
        <location evidence="1">Nucleus</location>
    </subcellularLocation>
</comment>
<accession>A0A9N9DKI7</accession>
<dbReference type="OrthoDB" id="272703at2759"/>
<dbReference type="Pfam" id="PF14327">
    <property type="entry name" value="CSTF2_hinge"/>
    <property type="match status" value="1"/>
</dbReference>
<dbReference type="GO" id="GO:0003729">
    <property type="term" value="F:mRNA binding"/>
    <property type="evidence" value="ECO:0007669"/>
    <property type="project" value="TreeGrafter"/>
</dbReference>
<proteinExistence type="predicted"/>
<dbReference type="PROSITE" id="PS50102">
    <property type="entry name" value="RRM"/>
    <property type="match status" value="1"/>
</dbReference>
<name>A0A9N9DKI7_9GLOM</name>
<feature type="domain" description="RRM" evidence="4">
    <location>
        <begin position="15"/>
        <end position="87"/>
    </location>
</feature>
<dbReference type="Proteomes" id="UP000789831">
    <property type="component" value="Unassembled WGS sequence"/>
</dbReference>
<evidence type="ECO:0000256" key="2">
    <source>
        <dbReference type="ARBA" id="ARBA00023242"/>
    </source>
</evidence>
<sequence>MSRKNINSNAPRGSNVVFVGNIPYELTEEQLTDIFQEVGPVVSFRLVFDRENSRPRGYGFCEYHDAETAASAVRNLNNVEVGGRPLRTIDHPTTQTPQQLPPTNFGQIGGAAQSSAVDSISKTLANMNSTQLFEVLSQFKLLVQSNMEQAPPPQATNPPPIAPPSGYPAPVIPNPVNVPQQQPPPPLYGASIPLGLPGGMMPMGNVGLPLPQQNPIAPIPSGVNPVNPGLSNDIQIQEQQKALLMQVLQLTPQQIDSLPPDQRNHIMAL</sequence>
<dbReference type="GO" id="GO:0031124">
    <property type="term" value="P:mRNA 3'-end processing"/>
    <property type="evidence" value="ECO:0007669"/>
    <property type="project" value="InterPro"/>
</dbReference>
<keyword evidence="2" id="KW-0539">Nucleus</keyword>
<feature type="non-terminal residue" evidence="5">
    <location>
        <position position="1"/>
    </location>
</feature>
<evidence type="ECO:0000256" key="3">
    <source>
        <dbReference type="PROSITE-ProRule" id="PRU00176"/>
    </source>
</evidence>
<dbReference type="InterPro" id="IPR026896">
    <property type="entry name" value="CSTF_C"/>
</dbReference>
<dbReference type="Pfam" id="PF14304">
    <property type="entry name" value="CSTF_C"/>
    <property type="match status" value="1"/>
</dbReference>
<dbReference type="CDD" id="cd12398">
    <property type="entry name" value="RRM_CSTF2_RNA15_like"/>
    <property type="match status" value="1"/>
</dbReference>
<dbReference type="SUPFAM" id="SSF54928">
    <property type="entry name" value="RNA-binding domain, RBD"/>
    <property type="match status" value="1"/>
</dbReference>
<dbReference type="Pfam" id="PF00076">
    <property type="entry name" value="RRM_1"/>
    <property type="match status" value="1"/>
</dbReference>
<dbReference type="SMART" id="SM00360">
    <property type="entry name" value="RRM"/>
    <property type="match status" value="1"/>
</dbReference>
<organism evidence="5 6">
    <name type="scientific">Ambispora gerdemannii</name>
    <dbReference type="NCBI Taxonomy" id="144530"/>
    <lineage>
        <taxon>Eukaryota</taxon>
        <taxon>Fungi</taxon>
        <taxon>Fungi incertae sedis</taxon>
        <taxon>Mucoromycota</taxon>
        <taxon>Glomeromycotina</taxon>
        <taxon>Glomeromycetes</taxon>
        <taxon>Archaeosporales</taxon>
        <taxon>Ambisporaceae</taxon>
        <taxon>Ambispora</taxon>
    </lineage>
</organism>